<dbReference type="InterPro" id="IPR050312">
    <property type="entry name" value="IolE/XylAMocC-like"/>
</dbReference>
<accession>A0ABD6DFH8</accession>
<reference evidence="2 3" key="1">
    <citation type="journal article" date="2019" name="Int. J. Syst. Evol. Microbiol.">
        <title>The Global Catalogue of Microorganisms (GCM) 10K type strain sequencing project: providing services to taxonomists for standard genome sequencing and annotation.</title>
        <authorList>
            <consortium name="The Broad Institute Genomics Platform"/>
            <consortium name="The Broad Institute Genome Sequencing Center for Infectious Disease"/>
            <person name="Wu L."/>
            <person name="Ma J."/>
        </authorList>
    </citation>
    <scope>NUCLEOTIDE SEQUENCE [LARGE SCALE GENOMIC DNA]</scope>
    <source>
        <strain evidence="2 3">CGMCC 1.10593</strain>
    </source>
</reference>
<dbReference type="InterPro" id="IPR036237">
    <property type="entry name" value="Xyl_isomerase-like_sf"/>
</dbReference>
<feature type="domain" description="Xylose isomerase-like TIM barrel" evidence="1">
    <location>
        <begin position="24"/>
        <end position="223"/>
    </location>
</feature>
<dbReference type="PANTHER" id="PTHR12110">
    <property type="entry name" value="HYDROXYPYRUVATE ISOMERASE"/>
    <property type="match status" value="1"/>
</dbReference>
<dbReference type="Pfam" id="PF01261">
    <property type="entry name" value="AP_endonuc_2"/>
    <property type="match status" value="1"/>
</dbReference>
<dbReference type="SUPFAM" id="SSF51658">
    <property type="entry name" value="Xylose isomerase-like"/>
    <property type="match status" value="1"/>
</dbReference>
<dbReference type="InterPro" id="IPR013022">
    <property type="entry name" value="Xyl_isomerase-like_TIM-brl"/>
</dbReference>
<proteinExistence type="predicted"/>
<dbReference type="RefSeq" id="WP_256397828.1">
    <property type="nucleotide sequence ID" value="NZ_JANHDJ010000014.1"/>
</dbReference>
<dbReference type="PANTHER" id="PTHR12110:SF21">
    <property type="entry name" value="XYLOSE ISOMERASE-LIKE TIM BARREL DOMAIN-CONTAINING PROTEIN"/>
    <property type="match status" value="1"/>
</dbReference>
<keyword evidence="3" id="KW-1185">Reference proteome</keyword>
<organism evidence="2 3">
    <name type="scientific">Halohasta litorea</name>
    <dbReference type="NCBI Taxonomy" id="869891"/>
    <lineage>
        <taxon>Archaea</taxon>
        <taxon>Methanobacteriati</taxon>
        <taxon>Methanobacteriota</taxon>
        <taxon>Stenosarchaea group</taxon>
        <taxon>Halobacteria</taxon>
        <taxon>Halobacteriales</taxon>
        <taxon>Haloferacaceae</taxon>
        <taxon>Halohasta</taxon>
    </lineage>
</organism>
<evidence type="ECO:0000313" key="2">
    <source>
        <dbReference type="EMBL" id="MFD1643898.1"/>
    </source>
</evidence>
<dbReference type="Gene3D" id="3.20.20.150">
    <property type="entry name" value="Divalent-metal-dependent TIM barrel enzymes"/>
    <property type="match status" value="1"/>
</dbReference>
<comment type="caution">
    <text evidence="2">The sequence shown here is derived from an EMBL/GenBank/DDBJ whole genome shotgun (WGS) entry which is preliminary data.</text>
</comment>
<dbReference type="EMBL" id="JBHUDM010000012">
    <property type="protein sequence ID" value="MFD1643898.1"/>
    <property type="molecule type" value="Genomic_DNA"/>
</dbReference>
<evidence type="ECO:0000259" key="1">
    <source>
        <dbReference type="Pfam" id="PF01261"/>
    </source>
</evidence>
<sequence>MSRLGAAMDVRFNTPVETFLETLTDLGLNHLELKQEYLEGYPETPTPSELGELTDQYNVSLTYHAPFRDWNMGSFNDDVREASVDLVKRTLDDASNAGAGAVVLHGGSVPYRYPDWVQTKAAANARQSLIECATYAEAVEVPICVENQPTSESKRRHTTTPTDLADFLADVPVDKEFLKVTLDVGHAKVSGHEWEDFVSAFGDRIGVCHLHTNDGTGDQHEPLEAYKEVVETVPADYFVFEMLSVDDVVRCVEGVNLSV</sequence>
<keyword evidence="2" id="KW-0413">Isomerase</keyword>
<protein>
    <submittedName>
        <fullName evidence="2">Sugar phosphate isomerase/epimerase family protein</fullName>
    </submittedName>
</protein>
<evidence type="ECO:0000313" key="3">
    <source>
        <dbReference type="Proteomes" id="UP001597052"/>
    </source>
</evidence>
<name>A0ABD6DFH8_9EURY</name>
<gene>
    <name evidence="2" type="ORF">ACFSBW_18800</name>
</gene>
<dbReference type="AlphaFoldDB" id="A0ABD6DFH8"/>
<dbReference type="GO" id="GO:0016853">
    <property type="term" value="F:isomerase activity"/>
    <property type="evidence" value="ECO:0007669"/>
    <property type="project" value="UniProtKB-KW"/>
</dbReference>
<dbReference type="Proteomes" id="UP001597052">
    <property type="component" value="Unassembled WGS sequence"/>
</dbReference>